<dbReference type="Proteomes" id="UP000324748">
    <property type="component" value="Unassembled WGS sequence"/>
</dbReference>
<evidence type="ECO:0000313" key="2">
    <source>
        <dbReference type="Proteomes" id="UP000324748"/>
    </source>
</evidence>
<comment type="caution">
    <text evidence="1">The sequence shown here is derived from an EMBL/GenBank/DDBJ whole genome shotgun (WGS) entry which is preliminary data.</text>
</comment>
<reference evidence="1 2" key="1">
    <citation type="submission" date="2019-05" db="EMBL/GenBank/DDBJ databases">
        <title>Emergence of the Ug99 lineage of the wheat stem rust pathogen through somatic hybridization.</title>
        <authorList>
            <person name="Li F."/>
            <person name="Upadhyaya N.M."/>
            <person name="Sperschneider J."/>
            <person name="Matny O."/>
            <person name="Nguyen-Phuc H."/>
            <person name="Mago R."/>
            <person name="Raley C."/>
            <person name="Miller M.E."/>
            <person name="Silverstein K.A.T."/>
            <person name="Henningsen E."/>
            <person name="Hirsch C.D."/>
            <person name="Visser B."/>
            <person name="Pretorius Z.A."/>
            <person name="Steffenson B.J."/>
            <person name="Schwessinger B."/>
            <person name="Dodds P.N."/>
            <person name="Figueroa M."/>
        </authorList>
    </citation>
    <scope>NUCLEOTIDE SEQUENCE [LARGE SCALE GENOMIC DNA]</scope>
    <source>
        <strain evidence="1">21-0</strain>
    </source>
</reference>
<sequence length="98" mass="11100">MHPAPTIAEQYIAQSNHKLSAAGTDHSIVFILSRYSKKTTTVISADELLCGEIDRFQWLRFKWMNGKQRLVPMLPMELLGLAEDRPGMIKDGTNPMKI</sequence>
<accession>A0A5B0MEV8</accession>
<gene>
    <name evidence="1" type="ORF">PGT21_004297</name>
</gene>
<organism evidence="1 2">
    <name type="scientific">Puccinia graminis f. sp. tritici</name>
    <dbReference type="NCBI Taxonomy" id="56615"/>
    <lineage>
        <taxon>Eukaryota</taxon>
        <taxon>Fungi</taxon>
        <taxon>Dikarya</taxon>
        <taxon>Basidiomycota</taxon>
        <taxon>Pucciniomycotina</taxon>
        <taxon>Pucciniomycetes</taxon>
        <taxon>Pucciniales</taxon>
        <taxon>Pucciniaceae</taxon>
        <taxon>Puccinia</taxon>
    </lineage>
</organism>
<keyword evidence="2" id="KW-1185">Reference proteome</keyword>
<name>A0A5B0MEV8_PUCGR</name>
<evidence type="ECO:0000313" key="1">
    <source>
        <dbReference type="EMBL" id="KAA1074410.1"/>
    </source>
</evidence>
<dbReference type="AlphaFoldDB" id="A0A5B0MEV8"/>
<protein>
    <submittedName>
        <fullName evidence="1">Uncharacterized protein</fullName>
    </submittedName>
</protein>
<dbReference type="EMBL" id="VSWC01000157">
    <property type="protein sequence ID" value="KAA1074410.1"/>
    <property type="molecule type" value="Genomic_DNA"/>
</dbReference>
<proteinExistence type="predicted"/>